<evidence type="ECO:0000256" key="1">
    <source>
        <dbReference type="ARBA" id="ARBA00022490"/>
    </source>
</evidence>
<reference evidence="12" key="1">
    <citation type="submission" date="2022-06" db="EMBL/GenBank/DDBJ databases">
        <title>A novel DMS-producing enzyme.</title>
        <authorList>
            <person name="Zhang Y."/>
        </authorList>
    </citation>
    <scope>NUCLEOTIDE SEQUENCE</scope>
    <source>
        <strain evidence="12">H10-59</strain>
    </source>
</reference>
<dbReference type="PROSITE" id="PS51186">
    <property type="entry name" value="GNAT"/>
    <property type="match status" value="1"/>
</dbReference>
<comment type="catalytic activity">
    <reaction evidence="9">
        <text>cytidine(34) in elongator tRNA(Met) + acetyl-CoA + ATP + H2O = N(4)-acetylcytidine(34) in elongator tRNA(Met) + ADP + phosphate + CoA + H(+)</text>
        <dbReference type="Rhea" id="RHEA:43788"/>
        <dbReference type="Rhea" id="RHEA-COMP:10693"/>
        <dbReference type="Rhea" id="RHEA-COMP:10694"/>
        <dbReference type="ChEBI" id="CHEBI:15377"/>
        <dbReference type="ChEBI" id="CHEBI:15378"/>
        <dbReference type="ChEBI" id="CHEBI:30616"/>
        <dbReference type="ChEBI" id="CHEBI:43474"/>
        <dbReference type="ChEBI" id="CHEBI:57287"/>
        <dbReference type="ChEBI" id="CHEBI:57288"/>
        <dbReference type="ChEBI" id="CHEBI:74900"/>
        <dbReference type="ChEBI" id="CHEBI:82748"/>
        <dbReference type="ChEBI" id="CHEBI:456216"/>
        <dbReference type="EC" id="2.3.1.193"/>
    </reaction>
</comment>
<dbReference type="CDD" id="cd04301">
    <property type="entry name" value="NAT_SF"/>
    <property type="match status" value="1"/>
</dbReference>
<feature type="domain" description="N-acetyltransferase" evidence="11">
    <location>
        <begin position="505"/>
        <end position="644"/>
    </location>
</feature>
<evidence type="ECO:0000256" key="10">
    <source>
        <dbReference type="SAM" id="MobiDB-lite"/>
    </source>
</evidence>
<dbReference type="InterPro" id="IPR024914">
    <property type="entry name" value="tRNA_acetyltr_TmcA"/>
</dbReference>
<dbReference type="EMBL" id="CP098828">
    <property type="protein sequence ID" value="XBO75564.1"/>
    <property type="molecule type" value="Genomic_DNA"/>
</dbReference>
<gene>
    <name evidence="9" type="primary">tmcA</name>
    <name evidence="12" type="ORF">NFG57_01905</name>
</gene>
<dbReference type="GO" id="GO:0051392">
    <property type="term" value="F:tRNA cytidine N4-acetyltransferase activity"/>
    <property type="evidence" value="ECO:0007669"/>
    <property type="project" value="UniProtKB-UniRule"/>
</dbReference>
<dbReference type="RefSeq" id="WP_348815228.1">
    <property type="nucleotide sequence ID" value="NZ_CP098828.1"/>
</dbReference>
<keyword evidence="1 9" id="KW-0963">Cytoplasm</keyword>
<keyword evidence="2 9" id="KW-0820">tRNA-binding</keyword>
<keyword evidence="3 9" id="KW-0808">Transferase</keyword>
<dbReference type="GO" id="GO:0051391">
    <property type="term" value="P:tRNA acetylation"/>
    <property type="evidence" value="ECO:0007669"/>
    <property type="project" value="UniProtKB-UniRule"/>
</dbReference>
<evidence type="ECO:0000259" key="11">
    <source>
        <dbReference type="PROSITE" id="PS51186"/>
    </source>
</evidence>
<dbReference type="InterPro" id="IPR013562">
    <property type="entry name" value="TmcA/NAT10_N"/>
</dbReference>
<dbReference type="GO" id="GO:1904812">
    <property type="term" value="P:rRNA acetylation involved in maturation of SSU-rRNA"/>
    <property type="evidence" value="ECO:0007669"/>
    <property type="project" value="TreeGrafter"/>
</dbReference>
<organism evidence="12">
    <name type="scientific">Halomonas sp. H10-59</name>
    <dbReference type="NCBI Taxonomy" id="2950874"/>
    <lineage>
        <taxon>Bacteria</taxon>
        <taxon>Pseudomonadati</taxon>
        <taxon>Pseudomonadota</taxon>
        <taxon>Gammaproteobacteria</taxon>
        <taxon>Oceanospirillales</taxon>
        <taxon>Halomonadaceae</taxon>
        <taxon>Halomonas</taxon>
    </lineage>
</organism>
<feature type="binding site" evidence="9">
    <location>
        <position position="610"/>
    </location>
    <ligand>
        <name>acetyl-CoA</name>
        <dbReference type="ChEBI" id="CHEBI:57288"/>
    </ligand>
</feature>
<feature type="region of interest" description="Disordered" evidence="10">
    <location>
        <begin position="67"/>
        <end position="100"/>
    </location>
</feature>
<dbReference type="InterPro" id="IPR038321">
    <property type="entry name" value="TmcA_C_sf"/>
</dbReference>
<dbReference type="InterPro" id="IPR027417">
    <property type="entry name" value="P-loop_NTPase"/>
</dbReference>
<evidence type="ECO:0000256" key="6">
    <source>
        <dbReference type="ARBA" id="ARBA00022840"/>
    </source>
</evidence>
<dbReference type="Gene3D" id="3.40.50.11040">
    <property type="match status" value="1"/>
</dbReference>
<comment type="subcellular location">
    <subcellularLocation>
        <location evidence="9">Cytoplasm</location>
    </subcellularLocation>
</comment>
<comment type="caution">
    <text evidence="9">Lacks conserved residue(s) required for the propagation of feature annotation.</text>
</comment>
<accession>A0AAU7KVY4</accession>
<dbReference type="SUPFAM" id="SSF52540">
    <property type="entry name" value="P-loop containing nucleoside triphosphate hydrolases"/>
    <property type="match status" value="1"/>
</dbReference>
<feature type="binding site" evidence="9">
    <location>
        <position position="239"/>
    </location>
    <ligand>
        <name>ATP</name>
        <dbReference type="ChEBI" id="CHEBI:30616"/>
    </ligand>
</feature>
<dbReference type="Gene3D" id="3.40.50.300">
    <property type="entry name" value="P-loop containing nucleotide triphosphate hydrolases"/>
    <property type="match status" value="1"/>
</dbReference>
<evidence type="ECO:0000256" key="7">
    <source>
        <dbReference type="ARBA" id="ARBA00022884"/>
    </source>
</evidence>
<dbReference type="GO" id="GO:1990883">
    <property type="term" value="F:18S rRNA cytidine N-acetyltransferase activity"/>
    <property type="evidence" value="ECO:0007669"/>
    <property type="project" value="TreeGrafter"/>
</dbReference>
<name>A0AAU7KVY4_9GAMM</name>
<dbReference type="GO" id="GO:0005737">
    <property type="term" value="C:cytoplasm"/>
    <property type="evidence" value="ECO:0007669"/>
    <property type="project" value="UniProtKB-SubCell"/>
</dbReference>
<evidence type="ECO:0000256" key="4">
    <source>
        <dbReference type="ARBA" id="ARBA00022694"/>
    </source>
</evidence>
<keyword evidence="4 9" id="KW-0819">tRNA processing</keyword>
<dbReference type="EC" id="2.3.1.193" evidence="9"/>
<proteinExistence type="inferred from homology"/>
<keyword evidence="7 9" id="KW-0694">RNA-binding</keyword>
<feature type="region of interest" description="Disordered" evidence="10">
    <location>
        <begin position="201"/>
        <end position="234"/>
    </location>
</feature>
<dbReference type="Pfam" id="PF08351">
    <property type="entry name" value="TmcA_N"/>
    <property type="match status" value="1"/>
</dbReference>
<comment type="function">
    <text evidence="9">Catalyzes the formation of N(4)-acetylcytidine (ac(4)C) at the wobble position of tRNA(Met), by using acetyl-CoA as an acetyl donor and ATP (or GTP).</text>
</comment>
<evidence type="ECO:0000256" key="9">
    <source>
        <dbReference type="HAMAP-Rule" id="MF_01886"/>
    </source>
</evidence>
<evidence type="ECO:0000256" key="5">
    <source>
        <dbReference type="ARBA" id="ARBA00022741"/>
    </source>
</evidence>
<feature type="compositionally biased region" description="Basic and acidic residues" evidence="10">
    <location>
        <begin position="81"/>
        <end position="93"/>
    </location>
</feature>
<dbReference type="GO" id="GO:0000049">
    <property type="term" value="F:tRNA binding"/>
    <property type="evidence" value="ECO:0007669"/>
    <property type="project" value="UniProtKB-UniRule"/>
</dbReference>
<dbReference type="SUPFAM" id="SSF55729">
    <property type="entry name" value="Acyl-CoA N-acyltransferases (Nat)"/>
    <property type="match status" value="1"/>
</dbReference>
<feature type="binding site" evidence="9">
    <location>
        <begin position="570"/>
        <end position="572"/>
    </location>
    <ligand>
        <name>acetyl-CoA</name>
        <dbReference type="ChEBI" id="CHEBI:57288"/>
    </ligand>
</feature>
<feature type="compositionally biased region" description="Low complexity" evidence="10">
    <location>
        <begin position="220"/>
        <end position="234"/>
    </location>
</feature>
<dbReference type="Gene3D" id="3.40.630.30">
    <property type="match status" value="1"/>
</dbReference>
<dbReference type="InterPro" id="IPR032672">
    <property type="entry name" value="TmcA/NAT10/Kre33"/>
</dbReference>
<dbReference type="InterPro" id="IPR016181">
    <property type="entry name" value="Acyl_CoA_acyltransferase"/>
</dbReference>
<keyword evidence="5 9" id="KW-0547">Nucleotide-binding</keyword>
<dbReference type="InterPro" id="IPR000182">
    <property type="entry name" value="GNAT_dom"/>
</dbReference>
<evidence type="ECO:0000313" key="12">
    <source>
        <dbReference type="EMBL" id="XBO75564.1"/>
    </source>
</evidence>
<comment type="similarity">
    <text evidence="9">Belongs to the TmcA family.</text>
</comment>
<evidence type="ECO:0000256" key="2">
    <source>
        <dbReference type="ARBA" id="ARBA00022555"/>
    </source>
</evidence>
<dbReference type="InterPro" id="IPR007807">
    <property type="entry name" value="TcmA/NAT10_helicase"/>
</dbReference>
<dbReference type="PANTHER" id="PTHR10925:SF5">
    <property type="entry name" value="RNA CYTIDINE ACETYLTRANSFERASE"/>
    <property type="match status" value="1"/>
</dbReference>
<feature type="binding site" evidence="9">
    <location>
        <position position="416"/>
    </location>
    <ligand>
        <name>ATP</name>
        <dbReference type="ChEBI" id="CHEBI:30616"/>
    </ligand>
</feature>
<dbReference type="HAMAP" id="MF_01886">
    <property type="entry name" value="tRNA_acetyltr_TmcA"/>
    <property type="match status" value="1"/>
</dbReference>
<keyword evidence="6 9" id="KW-0067">ATP-binding</keyword>
<dbReference type="Pfam" id="PF13718">
    <property type="entry name" value="GNAT_acetyltr_2"/>
    <property type="match status" value="2"/>
</dbReference>
<dbReference type="Pfam" id="PF05127">
    <property type="entry name" value="NAT10_TcmA_helicase"/>
    <property type="match status" value="1"/>
</dbReference>
<dbReference type="Gene3D" id="1.20.120.890">
    <property type="entry name" value="tRNA(Met) cytidine acetyltransferase, tail domain"/>
    <property type="match status" value="1"/>
</dbReference>
<dbReference type="GO" id="GO:0005524">
    <property type="term" value="F:ATP binding"/>
    <property type="evidence" value="ECO:0007669"/>
    <property type="project" value="UniProtKB-UniRule"/>
</dbReference>
<sequence>MSHFLTRQDLARLAAFRQQLRGRRFRGLLWVSEAPDRARGVARECLAQGGWSAPLWVGETSIDEAADGAGTGAHARAGTGAHDRAATGAHDRAATPPPSLERLPAAKARTRLGGEHDLVVFDAASPGTGLDPDALGAVAGTLVAGGLLVLLTPDDGGRRPDDDYRRLAAHPWRPEQLTSRYLERCHRLLAGFPGMLRWRQGEGLTATPDDGQESPFADGSCPDSPCLDSPDPDCLSPDQAEVVRRLTRLRRRRPLVITADRGRGKSAALGIACARLLVKAEQQRQAPLDILVTAPRASSVAPVFERLAALLPEGQGDERDFEAPGGRVRFVAPDALTDAVAQGEAGGPGSLLLVDEAAAIPAALLGEWLAAFPRLAFATTVHGYEGSGRGFALRFRRHLEAQTPQWQSIELRTPIRWADGDPLERAIDALLCLDAELPTVPKVARVSAPGPGQKLAELPCTTLDRDALSRDEAALRAIFGLLVQAHYRTTPADLRALLDAPATRISILGTPRSPLAVCLCVDEGGFDADLAERVLLGQRRPRGHLMAQSLAAHAGEAAALKAPSTRITRIAVHPDWRRLGCGARLIQEAALQAEQAGKALLGASFGADPELLAFWQAQGFRPVRLGLTREAATGEHAAMVALALGEHNRDLIERLSRRFERQLPGLLAFELTRLSPPLVLALLGSVGDRCAFDADDCFSLEAEDRFSLDADDRFSLDAEDRFSFDADDRRELQDLARGQREPALARPAIQALVRRLASLSLSPPMSSSMSKARSKADDDHDSLAWLAAWAFQGRSESSLAQGLSLRGKAQVKQWLRDAVGRALALLEALSKAPGRG</sequence>
<evidence type="ECO:0000256" key="8">
    <source>
        <dbReference type="ARBA" id="ARBA00023315"/>
    </source>
</evidence>
<keyword evidence="8 9" id="KW-0012">Acyltransferase</keyword>
<protein>
    <recommendedName>
        <fullName evidence="9">tRNA(Met) cytidine acetyltransferase TmcA</fullName>
        <ecNumber evidence="9">2.3.1.193</ecNumber>
    </recommendedName>
</protein>
<dbReference type="AlphaFoldDB" id="A0AAU7KVY4"/>
<evidence type="ECO:0000256" key="3">
    <source>
        <dbReference type="ARBA" id="ARBA00022679"/>
    </source>
</evidence>
<dbReference type="GO" id="GO:0002101">
    <property type="term" value="P:tRNA wobble cytosine modification"/>
    <property type="evidence" value="ECO:0007669"/>
    <property type="project" value="UniProtKB-UniRule"/>
</dbReference>
<dbReference type="PANTHER" id="PTHR10925">
    <property type="entry name" value="N-ACETYLTRANSFERASE 10"/>
    <property type="match status" value="1"/>
</dbReference>